<dbReference type="Gene3D" id="2.40.50.910">
    <property type="entry name" value="Type VII secretion system EccB, repeat 3 domain"/>
    <property type="match status" value="1"/>
</dbReference>
<sequence>MPAQLTTRQQVSGYRFLLRRLEHALMRRDVRMLHDPMRSHFRAVIVGIALSLLLTGGCAVYGLIKPAGSVGDGHIIVGKDSGGLFVLIDDTLHPVLNLASARLIIGSPEKPTSVSDGKLSSYKRGPLVGIPGAPQSLPGPADSGHSYWTVCDTVVVTSGSSSLAGGVRTAVSATEPDTGTGSRALSAAEGLLVRSGESTYLLDDGRRYLVDTDDVAVTRALGLSEADERPVSTGMLNAFPEADELTTPEISGRGATSTTGLGAIGSIIQVPGVGDSAPTLYVVLRDGIQPVTQLAADVIRYSDTAGGGETRSVAPAVINDIAQRDVLPVRDFPAVAPTIIGQQSAPVGCLAWDKGAENEPAKLRVLAGTALPLPDDREPVALATSDGSGPGVDEAYIPPSSGSYVTTTGSDPSSPRRASLMYISDAGVRYAVIDPSTGKALGLGESPQVAPWPIVGLLPTGPELSQHNALVERDSVVSDQRGAVIQVEQPGG</sequence>
<keyword evidence="6" id="KW-0378">Hydrolase</keyword>
<keyword evidence="5" id="KW-0547">Nucleotide-binding</keyword>
<comment type="subcellular location">
    <subcellularLocation>
        <location evidence="1">Cell membrane</location>
        <topology evidence="1">Single-pass membrane protein</topology>
    </subcellularLocation>
</comment>
<dbReference type="GO" id="GO:0016787">
    <property type="term" value="F:hydrolase activity"/>
    <property type="evidence" value="ECO:0007669"/>
    <property type="project" value="UniProtKB-KW"/>
</dbReference>
<name>M0QLB1_9ACTN</name>
<evidence type="ECO:0000256" key="9">
    <source>
        <dbReference type="ARBA" id="ARBA00023136"/>
    </source>
</evidence>
<dbReference type="GO" id="GO:0005576">
    <property type="term" value="C:extracellular region"/>
    <property type="evidence" value="ECO:0007669"/>
    <property type="project" value="TreeGrafter"/>
</dbReference>
<dbReference type="eggNOG" id="COG3266">
    <property type="taxonomic scope" value="Bacteria"/>
</dbReference>
<evidence type="ECO:0000256" key="5">
    <source>
        <dbReference type="ARBA" id="ARBA00022741"/>
    </source>
</evidence>
<dbReference type="GO" id="GO:0005524">
    <property type="term" value="F:ATP binding"/>
    <property type="evidence" value="ECO:0007669"/>
    <property type="project" value="UniProtKB-KW"/>
</dbReference>
<organism evidence="11 12">
    <name type="scientific">Gordonia soli NBRC 108243</name>
    <dbReference type="NCBI Taxonomy" id="1223545"/>
    <lineage>
        <taxon>Bacteria</taxon>
        <taxon>Bacillati</taxon>
        <taxon>Actinomycetota</taxon>
        <taxon>Actinomycetes</taxon>
        <taxon>Mycobacteriales</taxon>
        <taxon>Gordoniaceae</taxon>
        <taxon>Gordonia</taxon>
    </lineage>
</organism>
<comment type="similarity">
    <text evidence="2">Belongs to the EccB family.</text>
</comment>
<keyword evidence="9 10" id="KW-0472">Membrane</keyword>
<evidence type="ECO:0000313" key="11">
    <source>
        <dbReference type="EMBL" id="GAC69343.1"/>
    </source>
</evidence>
<dbReference type="PANTHER" id="PTHR40765">
    <property type="entry name" value="ESX-2 SECRETION SYSTEM ATPASE ECCB2"/>
    <property type="match status" value="1"/>
</dbReference>
<proteinExistence type="inferred from homology"/>
<keyword evidence="7" id="KW-0067">ATP-binding</keyword>
<dbReference type="RefSeq" id="WP_007622314.1">
    <property type="nucleotide sequence ID" value="NZ_BANX01000023.1"/>
</dbReference>
<evidence type="ECO:0000256" key="2">
    <source>
        <dbReference type="ARBA" id="ARBA00008149"/>
    </source>
</evidence>
<dbReference type="GO" id="GO:0005886">
    <property type="term" value="C:plasma membrane"/>
    <property type="evidence" value="ECO:0007669"/>
    <property type="project" value="UniProtKB-SubCell"/>
</dbReference>
<evidence type="ECO:0000256" key="6">
    <source>
        <dbReference type="ARBA" id="ARBA00022801"/>
    </source>
</evidence>
<feature type="transmembrane region" description="Helical" evidence="10">
    <location>
        <begin position="41"/>
        <end position="64"/>
    </location>
</feature>
<evidence type="ECO:0000256" key="1">
    <source>
        <dbReference type="ARBA" id="ARBA00004162"/>
    </source>
</evidence>
<dbReference type="InterPro" id="IPR007795">
    <property type="entry name" value="T7SS_EccB"/>
</dbReference>
<dbReference type="InterPro" id="IPR042485">
    <property type="entry name" value="T7SS_EccB_R3"/>
</dbReference>
<dbReference type="InterPro" id="IPR044857">
    <property type="entry name" value="T7SS_EccB_R1"/>
</dbReference>
<keyword evidence="4 10" id="KW-0812">Transmembrane</keyword>
<evidence type="ECO:0000256" key="7">
    <source>
        <dbReference type="ARBA" id="ARBA00022840"/>
    </source>
</evidence>
<dbReference type="OrthoDB" id="3847604at2"/>
<keyword evidence="12" id="KW-1185">Reference proteome</keyword>
<dbReference type="NCBIfam" id="TIGR03919">
    <property type="entry name" value="T7SS_EccB"/>
    <property type="match status" value="1"/>
</dbReference>
<dbReference type="Gene3D" id="3.30.2390.20">
    <property type="entry name" value="Type VII secretion system EccB, repeat 1 domain"/>
    <property type="match status" value="1"/>
</dbReference>
<gene>
    <name evidence="11" type="ORF">GS4_23_01400</name>
</gene>
<evidence type="ECO:0000313" key="12">
    <source>
        <dbReference type="Proteomes" id="UP000011666"/>
    </source>
</evidence>
<reference evidence="11 12" key="1">
    <citation type="submission" date="2013-01" db="EMBL/GenBank/DDBJ databases">
        <title>Whole genome shotgun sequence of Gordonia soli NBRC 108243.</title>
        <authorList>
            <person name="Isaki-Nakamura S."/>
            <person name="Hosoyama A."/>
            <person name="Tsuchikane K."/>
            <person name="Ando Y."/>
            <person name="Baba S."/>
            <person name="Ohji S."/>
            <person name="Hamada M."/>
            <person name="Tamura T."/>
            <person name="Yamazoe A."/>
            <person name="Yamazaki S."/>
            <person name="Fujita N."/>
        </authorList>
    </citation>
    <scope>NUCLEOTIDE SEQUENCE [LARGE SCALE GENOMIC DNA]</scope>
    <source>
        <strain evidence="11 12">NBRC 108243</strain>
    </source>
</reference>
<dbReference type="AlphaFoldDB" id="M0QLB1"/>
<evidence type="ECO:0008006" key="13">
    <source>
        <dbReference type="Google" id="ProtNLM"/>
    </source>
</evidence>
<protein>
    <recommendedName>
        <fullName evidence="13">Type VII secretion protein EccB</fullName>
    </recommendedName>
</protein>
<keyword evidence="3" id="KW-1003">Cell membrane</keyword>
<dbReference type="Proteomes" id="UP000011666">
    <property type="component" value="Unassembled WGS sequence"/>
</dbReference>
<evidence type="ECO:0000256" key="10">
    <source>
        <dbReference type="SAM" id="Phobius"/>
    </source>
</evidence>
<accession>M0QLB1</accession>
<dbReference type="EMBL" id="BANX01000023">
    <property type="protein sequence ID" value="GAC69343.1"/>
    <property type="molecule type" value="Genomic_DNA"/>
</dbReference>
<keyword evidence="8 10" id="KW-1133">Transmembrane helix</keyword>
<dbReference type="Pfam" id="PF05108">
    <property type="entry name" value="T7SS_ESX1_EccB"/>
    <property type="match status" value="1"/>
</dbReference>
<dbReference type="PANTHER" id="PTHR40765:SF2">
    <property type="entry name" value="ESX-2 SECRETION SYSTEM ATPASE ECCB2"/>
    <property type="match status" value="1"/>
</dbReference>
<comment type="caution">
    <text evidence="11">The sequence shown here is derived from an EMBL/GenBank/DDBJ whole genome shotgun (WGS) entry which is preliminary data.</text>
</comment>
<evidence type="ECO:0000256" key="3">
    <source>
        <dbReference type="ARBA" id="ARBA00022475"/>
    </source>
</evidence>
<evidence type="ECO:0000256" key="8">
    <source>
        <dbReference type="ARBA" id="ARBA00022989"/>
    </source>
</evidence>
<evidence type="ECO:0000256" key="4">
    <source>
        <dbReference type="ARBA" id="ARBA00022692"/>
    </source>
</evidence>
<dbReference type="STRING" id="1223545.GS4_23_01400"/>